<sequence>MEFLLNPKWHDNGCIIDEKGKPLSFSDYPALRSTRLRELLGIPEKTKTASGEYAVAIQVRQHAGKDLHANIRQITKWCRTLIISLPWTTWNAPTTTTDTELCTDYQNWTIYRVALGRLNLFHEGWPEKRNCPENNRACIKESVEHIIWQCSKAKTSWKGWMDKWLGHSTSQVERHNLLQAVATRTAPKSTIAFMAKAQQCTTR</sequence>
<gene>
    <name evidence="1" type="ORF">PHMEG_0007680</name>
</gene>
<name>A0A225WKM3_9STRA</name>
<organism evidence="1 2">
    <name type="scientific">Phytophthora megakarya</name>
    <dbReference type="NCBI Taxonomy" id="4795"/>
    <lineage>
        <taxon>Eukaryota</taxon>
        <taxon>Sar</taxon>
        <taxon>Stramenopiles</taxon>
        <taxon>Oomycota</taxon>
        <taxon>Peronosporomycetes</taxon>
        <taxon>Peronosporales</taxon>
        <taxon>Peronosporaceae</taxon>
        <taxon>Phytophthora</taxon>
    </lineage>
</organism>
<dbReference type="AlphaFoldDB" id="A0A225WKM3"/>
<protein>
    <submittedName>
        <fullName evidence="1">RxLR effector protein</fullName>
    </submittedName>
</protein>
<dbReference type="Proteomes" id="UP000198211">
    <property type="component" value="Unassembled WGS sequence"/>
</dbReference>
<comment type="caution">
    <text evidence="1">The sequence shown here is derived from an EMBL/GenBank/DDBJ whole genome shotgun (WGS) entry which is preliminary data.</text>
</comment>
<reference evidence="2" key="1">
    <citation type="submission" date="2017-03" db="EMBL/GenBank/DDBJ databases">
        <title>Phytopthora megakarya and P. palmivora, two closely related causual agents of cacao black pod achieved similar genome size and gene model numbers by different mechanisms.</title>
        <authorList>
            <person name="Ali S."/>
            <person name="Shao J."/>
            <person name="Larry D.J."/>
            <person name="Kronmiller B."/>
            <person name="Shen D."/>
            <person name="Strem M.D."/>
            <person name="Melnick R.L."/>
            <person name="Guiltinan M.J."/>
            <person name="Tyler B.M."/>
            <person name="Meinhardt L.W."/>
            <person name="Bailey B.A."/>
        </authorList>
    </citation>
    <scope>NUCLEOTIDE SEQUENCE [LARGE SCALE GENOMIC DNA]</scope>
    <source>
        <strain evidence="2">zdho120</strain>
    </source>
</reference>
<keyword evidence="2" id="KW-1185">Reference proteome</keyword>
<dbReference type="OrthoDB" id="140841at2759"/>
<dbReference type="EMBL" id="NBNE01000617">
    <property type="protein sequence ID" value="OWZ18253.1"/>
    <property type="molecule type" value="Genomic_DNA"/>
</dbReference>
<accession>A0A225WKM3</accession>
<proteinExistence type="predicted"/>
<evidence type="ECO:0000313" key="1">
    <source>
        <dbReference type="EMBL" id="OWZ18253.1"/>
    </source>
</evidence>
<evidence type="ECO:0000313" key="2">
    <source>
        <dbReference type="Proteomes" id="UP000198211"/>
    </source>
</evidence>